<evidence type="ECO:0000313" key="2">
    <source>
        <dbReference type="EMBL" id="RZF48074.1"/>
    </source>
</evidence>
<dbReference type="AlphaFoldDB" id="A0A482XQX9"/>
<dbReference type="InParanoid" id="A0A482XQX9"/>
<dbReference type="EMBL" id="QKKF02002849">
    <property type="protein sequence ID" value="RZF48074.1"/>
    <property type="molecule type" value="Genomic_DNA"/>
</dbReference>
<accession>A0A482XQX9</accession>
<sequence length="139" mass="15239">MVSLKIDMGGVFGAVVILNVLSYFVAGIPSDKAQRRIENEMTENEADDMQDAFWNEMECLQEGGICLPANECPKGHEAANGLCPAQRENGIECCHGLSNKERGCSKRGGLCRDKIQCPESLRIPYANDCQSHEICCTLV</sequence>
<evidence type="ECO:0000313" key="3">
    <source>
        <dbReference type="Proteomes" id="UP000291343"/>
    </source>
</evidence>
<organism evidence="2 3">
    <name type="scientific">Laodelphax striatellus</name>
    <name type="common">Small brown planthopper</name>
    <name type="synonym">Delphax striatella</name>
    <dbReference type="NCBI Taxonomy" id="195883"/>
    <lineage>
        <taxon>Eukaryota</taxon>
        <taxon>Metazoa</taxon>
        <taxon>Ecdysozoa</taxon>
        <taxon>Arthropoda</taxon>
        <taxon>Hexapoda</taxon>
        <taxon>Insecta</taxon>
        <taxon>Pterygota</taxon>
        <taxon>Neoptera</taxon>
        <taxon>Paraneoptera</taxon>
        <taxon>Hemiptera</taxon>
        <taxon>Auchenorrhyncha</taxon>
        <taxon>Fulgoroidea</taxon>
        <taxon>Delphacidae</taxon>
        <taxon>Criomorphinae</taxon>
        <taxon>Laodelphax</taxon>
    </lineage>
</organism>
<gene>
    <name evidence="2" type="ORF">LSTR_LSTR002140</name>
</gene>
<keyword evidence="1" id="KW-0472">Membrane</keyword>
<dbReference type="Proteomes" id="UP000291343">
    <property type="component" value="Unassembled WGS sequence"/>
</dbReference>
<name>A0A482XQX9_LAOST</name>
<dbReference type="OrthoDB" id="6332063at2759"/>
<evidence type="ECO:0000256" key="1">
    <source>
        <dbReference type="SAM" id="Phobius"/>
    </source>
</evidence>
<keyword evidence="3" id="KW-1185">Reference proteome</keyword>
<proteinExistence type="predicted"/>
<feature type="transmembrane region" description="Helical" evidence="1">
    <location>
        <begin position="6"/>
        <end position="26"/>
    </location>
</feature>
<dbReference type="SMR" id="A0A482XQX9"/>
<keyword evidence="1" id="KW-1133">Transmembrane helix</keyword>
<keyword evidence="1" id="KW-0812">Transmembrane</keyword>
<protein>
    <submittedName>
        <fullName evidence="2">Uncharacterized protein</fullName>
    </submittedName>
</protein>
<reference evidence="2 3" key="1">
    <citation type="journal article" date="2017" name="Gigascience">
        <title>Genome sequence of the small brown planthopper, Laodelphax striatellus.</title>
        <authorList>
            <person name="Zhu J."/>
            <person name="Jiang F."/>
            <person name="Wang X."/>
            <person name="Yang P."/>
            <person name="Bao Y."/>
            <person name="Zhao W."/>
            <person name="Wang W."/>
            <person name="Lu H."/>
            <person name="Wang Q."/>
            <person name="Cui N."/>
            <person name="Li J."/>
            <person name="Chen X."/>
            <person name="Luo L."/>
            <person name="Yu J."/>
            <person name="Kang L."/>
            <person name="Cui F."/>
        </authorList>
    </citation>
    <scope>NUCLEOTIDE SEQUENCE [LARGE SCALE GENOMIC DNA]</scope>
    <source>
        <strain evidence="2">Lst14</strain>
    </source>
</reference>
<comment type="caution">
    <text evidence="2">The sequence shown here is derived from an EMBL/GenBank/DDBJ whole genome shotgun (WGS) entry which is preliminary data.</text>
</comment>